<sequence>MVVRVNRSLRGAPLLLKHQLAHHHGYFVSPPPMGNNDMQEDALNGSTLLSVQWLQWIVMLSLLRRRENNHHPLQCNKEEEETEIDKWRNSDEFHGSGP</sequence>
<proteinExistence type="predicted"/>
<evidence type="ECO:0000256" key="1">
    <source>
        <dbReference type="SAM" id="MobiDB-lite"/>
    </source>
</evidence>
<keyword evidence="3" id="KW-1185">Reference proteome</keyword>
<name>A0A9J5YYN0_SOLCO</name>
<comment type="caution">
    <text evidence="2">The sequence shown here is derived from an EMBL/GenBank/DDBJ whole genome shotgun (WGS) entry which is preliminary data.</text>
</comment>
<organism evidence="2 3">
    <name type="scientific">Solanum commersonii</name>
    <name type="common">Commerson's wild potato</name>
    <name type="synonym">Commerson's nightshade</name>
    <dbReference type="NCBI Taxonomy" id="4109"/>
    <lineage>
        <taxon>Eukaryota</taxon>
        <taxon>Viridiplantae</taxon>
        <taxon>Streptophyta</taxon>
        <taxon>Embryophyta</taxon>
        <taxon>Tracheophyta</taxon>
        <taxon>Spermatophyta</taxon>
        <taxon>Magnoliopsida</taxon>
        <taxon>eudicotyledons</taxon>
        <taxon>Gunneridae</taxon>
        <taxon>Pentapetalae</taxon>
        <taxon>asterids</taxon>
        <taxon>lamiids</taxon>
        <taxon>Solanales</taxon>
        <taxon>Solanaceae</taxon>
        <taxon>Solanoideae</taxon>
        <taxon>Solaneae</taxon>
        <taxon>Solanum</taxon>
    </lineage>
</organism>
<feature type="compositionally biased region" description="Basic and acidic residues" evidence="1">
    <location>
        <begin position="84"/>
        <end position="98"/>
    </location>
</feature>
<evidence type="ECO:0000313" key="2">
    <source>
        <dbReference type="EMBL" id="KAG5605729.1"/>
    </source>
</evidence>
<gene>
    <name evidence="2" type="ORF">H5410_027221</name>
</gene>
<feature type="region of interest" description="Disordered" evidence="1">
    <location>
        <begin position="68"/>
        <end position="98"/>
    </location>
</feature>
<protein>
    <submittedName>
        <fullName evidence="2">Uncharacterized protein</fullName>
    </submittedName>
</protein>
<accession>A0A9J5YYN0</accession>
<dbReference type="EMBL" id="JACXVP010000005">
    <property type="protein sequence ID" value="KAG5605729.1"/>
    <property type="molecule type" value="Genomic_DNA"/>
</dbReference>
<dbReference type="AlphaFoldDB" id="A0A9J5YYN0"/>
<dbReference type="Proteomes" id="UP000824120">
    <property type="component" value="Chromosome 5"/>
</dbReference>
<reference evidence="2 3" key="1">
    <citation type="submission" date="2020-09" db="EMBL/GenBank/DDBJ databases">
        <title>De no assembly of potato wild relative species, Solanum commersonii.</title>
        <authorList>
            <person name="Cho K."/>
        </authorList>
    </citation>
    <scope>NUCLEOTIDE SEQUENCE [LARGE SCALE GENOMIC DNA]</scope>
    <source>
        <strain evidence="2">LZ3.2</strain>
        <tissue evidence="2">Leaf</tissue>
    </source>
</reference>
<evidence type="ECO:0000313" key="3">
    <source>
        <dbReference type="Proteomes" id="UP000824120"/>
    </source>
</evidence>